<reference evidence="2" key="1">
    <citation type="journal article" date="2019" name="Int. J. Syst. Evol. Microbiol.">
        <title>The Global Catalogue of Microorganisms (GCM) 10K type strain sequencing project: providing services to taxonomists for standard genome sequencing and annotation.</title>
        <authorList>
            <consortium name="The Broad Institute Genomics Platform"/>
            <consortium name="The Broad Institute Genome Sequencing Center for Infectious Disease"/>
            <person name="Wu L."/>
            <person name="Ma J."/>
        </authorList>
    </citation>
    <scope>NUCLEOTIDE SEQUENCE [LARGE SCALE GENOMIC DNA]</scope>
    <source>
        <strain evidence="2">JCM 30346</strain>
    </source>
</reference>
<sequence>MPPDLPPPAYFLRSAPVMSTTAWLKDLARTRAPMVAALTLAAATGAGLALGLTPSCPYAPPPARPAPTAP</sequence>
<name>A0ABW1NR54_9ACTN</name>
<dbReference type="RefSeq" id="WP_380759912.1">
    <property type="nucleotide sequence ID" value="NZ_JBHSRF010000065.1"/>
</dbReference>
<gene>
    <name evidence="1" type="ORF">ACFP1K_30870</name>
</gene>
<protein>
    <submittedName>
        <fullName evidence="1">Uncharacterized protein</fullName>
    </submittedName>
</protein>
<keyword evidence="2" id="KW-1185">Reference proteome</keyword>
<evidence type="ECO:0000313" key="1">
    <source>
        <dbReference type="EMBL" id="MFC6085605.1"/>
    </source>
</evidence>
<proteinExistence type="predicted"/>
<dbReference type="Proteomes" id="UP001596137">
    <property type="component" value="Unassembled WGS sequence"/>
</dbReference>
<organism evidence="1 2">
    <name type="scientific">Sphaerisporangium aureirubrum</name>
    <dbReference type="NCBI Taxonomy" id="1544736"/>
    <lineage>
        <taxon>Bacteria</taxon>
        <taxon>Bacillati</taxon>
        <taxon>Actinomycetota</taxon>
        <taxon>Actinomycetes</taxon>
        <taxon>Streptosporangiales</taxon>
        <taxon>Streptosporangiaceae</taxon>
        <taxon>Sphaerisporangium</taxon>
    </lineage>
</organism>
<accession>A0ABW1NR54</accession>
<comment type="caution">
    <text evidence="1">The sequence shown here is derived from an EMBL/GenBank/DDBJ whole genome shotgun (WGS) entry which is preliminary data.</text>
</comment>
<evidence type="ECO:0000313" key="2">
    <source>
        <dbReference type="Proteomes" id="UP001596137"/>
    </source>
</evidence>
<dbReference type="EMBL" id="JBHSRF010000065">
    <property type="protein sequence ID" value="MFC6085605.1"/>
    <property type="molecule type" value="Genomic_DNA"/>
</dbReference>